<proteinExistence type="predicted"/>
<evidence type="ECO:0000313" key="3">
    <source>
        <dbReference type="Proteomes" id="UP000321720"/>
    </source>
</evidence>
<protein>
    <recommendedName>
        <fullName evidence="1">DUF7168 domain-containing protein</fullName>
    </recommendedName>
</protein>
<dbReference type="EMBL" id="BJWG01000013">
    <property type="protein sequence ID" value="GEL95977.1"/>
    <property type="molecule type" value="Genomic_DNA"/>
</dbReference>
<evidence type="ECO:0000259" key="1">
    <source>
        <dbReference type="Pfam" id="PF23771"/>
    </source>
</evidence>
<dbReference type="OrthoDB" id="5145833at2"/>
<dbReference type="Proteomes" id="UP000321720">
    <property type="component" value="Unassembled WGS sequence"/>
</dbReference>
<name>A0A511JD96_9CELL</name>
<gene>
    <name evidence="2" type="ORF">CCO02nite_26350</name>
</gene>
<reference evidence="2 3" key="1">
    <citation type="submission" date="2019-07" db="EMBL/GenBank/DDBJ databases">
        <title>Whole genome shotgun sequence of Cellulomonas composti NBRC 100758.</title>
        <authorList>
            <person name="Hosoyama A."/>
            <person name="Uohara A."/>
            <person name="Ohji S."/>
            <person name="Ichikawa N."/>
        </authorList>
    </citation>
    <scope>NUCLEOTIDE SEQUENCE [LARGE SCALE GENOMIC DNA]</scope>
    <source>
        <strain evidence="2 3">NBRC 100758</strain>
    </source>
</reference>
<accession>A0A511JD96</accession>
<evidence type="ECO:0000313" key="2">
    <source>
        <dbReference type="EMBL" id="GEL95977.1"/>
    </source>
</evidence>
<dbReference type="InterPro" id="IPR055592">
    <property type="entry name" value="DUF7168"/>
</dbReference>
<sequence>MPKTQDETFALIRTLLAIADGGSPHEPEREVARARAEKLMLRHSVDEAAVRMTAERAREPIRTDEPVEGSWVADRISLRSAVYLAFGCRPLRVRDGRGTQFVAFGFAADMSLAAVLSASLEPQMLAEMYRHGGLVSDKRAFAAGFTAVVADRLRSFYAEVLTEAETEGTSNALVVAARDRDVDAALAVAFPQVRRSTRRLSGRGWAEGAAAGARADIAVSDRKVARGQSRALPR</sequence>
<dbReference type="AlphaFoldDB" id="A0A511JD96"/>
<dbReference type="Pfam" id="PF23771">
    <property type="entry name" value="DUF7168"/>
    <property type="match status" value="1"/>
</dbReference>
<dbReference type="RefSeq" id="WP_146843612.1">
    <property type="nucleotide sequence ID" value="NZ_BJWG01000013.1"/>
</dbReference>
<feature type="domain" description="DUF7168" evidence="1">
    <location>
        <begin position="76"/>
        <end position="166"/>
    </location>
</feature>
<comment type="caution">
    <text evidence="2">The sequence shown here is derived from an EMBL/GenBank/DDBJ whole genome shotgun (WGS) entry which is preliminary data.</text>
</comment>
<organism evidence="2 3">
    <name type="scientific">Cellulomonas composti</name>
    <dbReference type="NCBI Taxonomy" id="266130"/>
    <lineage>
        <taxon>Bacteria</taxon>
        <taxon>Bacillati</taxon>
        <taxon>Actinomycetota</taxon>
        <taxon>Actinomycetes</taxon>
        <taxon>Micrococcales</taxon>
        <taxon>Cellulomonadaceae</taxon>
        <taxon>Cellulomonas</taxon>
    </lineage>
</organism>
<keyword evidence="3" id="KW-1185">Reference proteome</keyword>